<dbReference type="AlphaFoldDB" id="A0A554VQ86"/>
<dbReference type="PROSITE" id="PS51257">
    <property type="entry name" value="PROKAR_LIPOPROTEIN"/>
    <property type="match status" value="1"/>
</dbReference>
<sequence length="481" mass="54667">MKSLVIYSTILFTIMLLFCSCSKTKKRNNDPQNLLFEDHLLPMVQVISEPRYYNILDRMKHYNIPGVSITTIKDGKIDLVKEYGYARKEDHIVVDQNTRFQVASISKSITGLTTIQLRDQCVLDLDEDIRTYLKSWELPENDFTSKASITLRMLLNHTAGVSNFNASGYTTTERLPSLDETLNGIGNNPGFSMDTIPGTVYNYSNPGYSIVQKVLEDITGSPFADLAKENVLEPLGMTHSTFETILPNKNNVEYSYSYTTKGKVRKGYWHNTPRKTSAGLWTTPSDLAKMCIALQKSLTTEEGNISRGSANELMEGDKYGLGLDLRGKDDYFSFSHSGRIAGFFSYMVMYPYTGDGIIMTTNSDNGEDLFREILRGLCELNSWDIILPKKIKTIKIPSDTKNKYLGTYIGNKNHEIITVEIKKDGDHLIMTDLSNTTTYPLRALSNTKFIDITYGKYVEFIKEEKENFSVVWDDEYKFTKK</sequence>
<protein>
    <submittedName>
        <fullName evidence="2">Beta-lactamase family protein</fullName>
    </submittedName>
</protein>
<dbReference type="OrthoDB" id="9797709at2"/>
<dbReference type="Gene3D" id="3.40.710.10">
    <property type="entry name" value="DD-peptidase/beta-lactamase superfamily"/>
    <property type="match status" value="1"/>
</dbReference>
<reference evidence="2 3" key="1">
    <citation type="submission" date="2019-07" db="EMBL/GenBank/DDBJ databases">
        <title>The draft genome sequence of Aquimarina algiphila M91.</title>
        <authorList>
            <person name="Meng X."/>
        </authorList>
    </citation>
    <scope>NUCLEOTIDE SEQUENCE [LARGE SCALE GENOMIC DNA]</scope>
    <source>
        <strain evidence="2 3">M91</strain>
    </source>
</reference>
<dbReference type="SUPFAM" id="SSF56601">
    <property type="entry name" value="beta-lactamase/transpeptidase-like"/>
    <property type="match status" value="1"/>
</dbReference>
<organism evidence="2 3">
    <name type="scientific">Aquimarina algiphila</name>
    <dbReference type="NCBI Taxonomy" id="2047982"/>
    <lineage>
        <taxon>Bacteria</taxon>
        <taxon>Pseudomonadati</taxon>
        <taxon>Bacteroidota</taxon>
        <taxon>Flavobacteriia</taxon>
        <taxon>Flavobacteriales</taxon>
        <taxon>Flavobacteriaceae</taxon>
        <taxon>Aquimarina</taxon>
    </lineage>
</organism>
<evidence type="ECO:0000313" key="2">
    <source>
        <dbReference type="EMBL" id="TSE10696.1"/>
    </source>
</evidence>
<dbReference type="InterPro" id="IPR001466">
    <property type="entry name" value="Beta-lactam-related"/>
</dbReference>
<proteinExistence type="predicted"/>
<keyword evidence="3" id="KW-1185">Reference proteome</keyword>
<dbReference type="InterPro" id="IPR012338">
    <property type="entry name" value="Beta-lactam/transpept-like"/>
</dbReference>
<dbReference type="EMBL" id="VLNR01000005">
    <property type="protein sequence ID" value="TSE10696.1"/>
    <property type="molecule type" value="Genomic_DNA"/>
</dbReference>
<evidence type="ECO:0000313" key="3">
    <source>
        <dbReference type="Proteomes" id="UP000318833"/>
    </source>
</evidence>
<accession>A0A554VQ86</accession>
<dbReference type="Proteomes" id="UP000318833">
    <property type="component" value="Unassembled WGS sequence"/>
</dbReference>
<dbReference type="Pfam" id="PF00144">
    <property type="entry name" value="Beta-lactamase"/>
    <property type="match status" value="1"/>
</dbReference>
<dbReference type="PANTHER" id="PTHR46825">
    <property type="entry name" value="D-ALANYL-D-ALANINE-CARBOXYPEPTIDASE/ENDOPEPTIDASE AMPH"/>
    <property type="match status" value="1"/>
</dbReference>
<gene>
    <name evidence="2" type="ORF">FOF46_03695</name>
</gene>
<dbReference type="RefSeq" id="WP_143915497.1">
    <property type="nucleotide sequence ID" value="NZ_CANMIK010000006.1"/>
</dbReference>
<comment type="caution">
    <text evidence="2">The sequence shown here is derived from an EMBL/GenBank/DDBJ whole genome shotgun (WGS) entry which is preliminary data.</text>
</comment>
<evidence type="ECO:0000259" key="1">
    <source>
        <dbReference type="Pfam" id="PF00144"/>
    </source>
</evidence>
<feature type="domain" description="Beta-lactamase-related" evidence="1">
    <location>
        <begin position="57"/>
        <end position="368"/>
    </location>
</feature>
<dbReference type="InterPro" id="IPR050491">
    <property type="entry name" value="AmpC-like"/>
</dbReference>
<name>A0A554VQ86_9FLAO</name>
<dbReference type="PANTHER" id="PTHR46825:SF12">
    <property type="entry name" value="PENICILLIN-BINDING PROTEIN 4"/>
    <property type="match status" value="1"/>
</dbReference>